<reference evidence="4" key="1">
    <citation type="journal article" date="2020" name="Int. J. Syst. Evol. Microbiol.">
        <title>Notification of changes in taxonomic opinion previously published outside the IJSEM.</title>
        <authorList>
            <person name="Oren A."/>
            <person name="Garrity G."/>
        </authorList>
    </citation>
    <scope>NUCLEOTIDE SEQUENCE</scope>
    <source>
        <strain evidence="4">TCYB15</strain>
    </source>
</reference>
<dbReference type="CDD" id="cd17546">
    <property type="entry name" value="REC_hyHK_CKI1_RcsC-like"/>
    <property type="match status" value="1"/>
</dbReference>
<dbReference type="InterPro" id="IPR052016">
    <property type="entry name" value="Bact_Sigma-Reg"/>
</dbReference>
<dbReference type="Gene3D" id="3.60.40.10">
    <property type="entry name" value="PPM-type phosphatase domain"/>
    <property type="match status" value="1"/>
</dbReference>
<dbReference type="PROSITE" id="PS50110">
    <property type="entry name" value="RESPONSE_REGULATORY"/>
    <property type="match status" value="1"/>
</dbReference>
<keyword evidence="2" id="KW-0597">Phosphoprotein</keyword>
<protein>
    <submittedName>
        <fullName evidence="4">SpoIIE family protein phosphatase</fullName>
    </submittedName>
</protein>
<feature type="domain" description="Response regulatory" evidence="3">
    <location>
        <begin position="6"/>
        <end position="122"/>
    </location>
</feature>
<proteinExistence type="predicted"/>
<dbReference type="SUPFAM" id="SSF52172">
    <property type="entry name" value="CheY-like"/>
    <property type="match status" value="1"/>
</dbReference>
<dbReference type="Pfam" id="PF00072">
    <property type="entry name" value="Response_reg"/>
    <property type="match status" value="1"/>
</dbReference>
<name>A0AAU8C717_9RHOB</name>
<geneLocation type="plasmid" evidence="4">
    <name>pZYJ01</name>
</geneLocation>
<dbReference type="Gene3D" id="3.40.50.2300">
    <property type="match status" value="1"/>
</dbReference>
<accession>A0AAU8C717</accession>
<dbReference type="PANTHER" id="PTHR43156:SF2">
    <property type="entry name" value="STAGE II SPORULATION PROTEIN E"/>
    <property type="match status" value="1"/>
</dbReference>
<dbReference type="KEGG" id="suly:ABM428_14580"/>
<dbReference type="GO" id="GO:0016791">
    <property type="term" value="F:phosphatase activity"/>
    <property type="evidence" value="ECO:0007669"/>
    <property type="project" value="TreeGrafter"/>
</dbReference>
<dbReference type="AlphaFoldDB" id="A0AAU8C717"/>
<dbReference type="InterPro" id="IPR001789">
    <property type="entry name" value="Sig_transdc_resp-reg_receiver"/>
</dbReference>
<dbReference type="InterPro" id="IPR011006">
    <property type="entry name" value="CheY-like_superfamily"/>
</dbReference>
<dbReference type="InterPro" id="IPR001932">
    <property type="entry name" value="PPM-type_phosphatase-like_dom"/>
</dbReference>
<dbReference type="PANTHER" id="PTHR43156">
    <property type="entry name" value="STAGE II SPORULATION PROTEIN E-RELATED"/>
    <property type="match status" value="1"/>
</dbReference>
<evidence type="ECO:0000313" key="4">
    <source>
        <dbReference type="EMBL" id="XCF11869.1"/>
    </source>
</evidence>
<dbReference type="SMART" id="SM00331">
    <property type="entry name" value="PP2C_SIG"/>
    <property type="match status" value="1"/>
</dbReference>
<evidence type="ECO:0000259" key="3">
    <source>
        <dbReference type="PROSITE" id="PS50110"/>
    </source>
</evidence>
<feature type="modified residue" description="4-aspartylphosphate" evidence="2">
    <location>
        <position position="55"/>
    </location>
</feature>
<dbReference type="EMBL" id="CP159194">
    <property type="protein sequence ID" value="XCF11869.1"/>
    <property type="molecule type" value="Genomic_DNA"/>
</dbReference>
<keyword evidence="1" id="KW-0378">Hydrolase</keyword>
<reference evidence="4" key="2">
    <citation type="submission" date="2024-06" db="EMBL/GenBank/DDBJ databases">
        <authorList>
            <person name="Deng Y."/>
        </authorList>
    </citation>
    <scope>NUCLEOTIDE SEQUENCE</scope>
    <source>
        <strain evidence="4">TCYB15</strain>
        <plasmid evidence="4">pZYJ01</plasmid>
    </source>
</reference>
<evidence type="ECO:0000256" key="1">
    <source>
        <dbReference type="ARBA" id="ARBA00022801"/>
    </source>
</evidence>
<dbReference type="Pfam" id="PF07228">
    <property type="entry name" value="SpoIIE"/>
    <property type="match status" value="1"/>
</dbReference>
<sequence length="391" mass="42999">MVERLKIIVAEDNAVQRLYLSKLIESLGYEAIPVDDGRAAIQQLVEAKIQIVISDYQMPNMDGIQLTQAVRALELDHYVYIIMITGSENEELRSKALDAGVDDFLAKTRSPMRLNARIRAATRLIQHADELAERTRILKESNDRIQADLRAAAAAQRRLLPDFKEEMSGFDISSAFVPSSFVSGDMFGCFPLNDDTLGFYMIDVSGHGVHASLLSVALGYLITPEFFRTFALREGQPPDPAALVANLNDRFFSPENDEYFTMFCGVIDTASGELTYCQAAYPSPCYVDGSGAVDMVGDGGFPVAMLPSLTYENNTIHLAKGCTLVVCSDAVTEAENEMGTSFGLDRLKRMVATMPFVGAKQMPETIVQSLSDWRGGNTLEDDLTVVALNRN</sequence>
<keyword evidence="4" id="KW-0614">Plasmid</keyword>
<dbReference type="SMART" id="SM00448">
    <property type="entry name" value="REC"/>
    <property type="match status" value="1"/>
</dbReference>
<organism evidence="4">
    <name type="scientific">Sulfitobacter sp. TCYB15</name>
    <dbReference type="NCBI Taxonomy" id="3229275"/>
    <lineage>
        <taxon>Bacteria</taxon>
        <taxon>Pseudomonadati</taxon>
        <taxon>Pseudomonadota</taxon>
        <taxon>Alphaproteobacteria</taxon>
        <taxon>Rhodobacterales</taxon>
        <taxon>Roseobacteraceae</taxon>
        <taxon>Sulfitobacter</taxon>
    </lineage>
</organism>
<dbReference type="GO" id="GO:0000160">
    <property type="term" value="P:phosphorelay signal transduction system"/>
    <property type="evidence" value="ECO:0007669"/>
    <property type="project" value="InterPro"/>
</dbReference>
<dbReference type="InterPro" id="IPR036457">
    <property type="entry name" value="PPM-type-like_dom_sf"/>
</dbReference>
<evidence type="ECO:0000256" key="2">
    <source>
        <dbReference type="PROSITE-ProRule" id="PRU00169"/>
    </source>
</evidence>
<dbReference type="RefSeq" id="WP_353628482.1">
    <property type="nucleotide sequence ID" value="NZ_CP159194.1"/>
</dbReference>
<gene>
    <name evidence="4" type="ORF">ABM428_14580</name>
</gene>